<protein>
    <submittedName>
        <fullName evidence="2">EAL domain-containing protein</fullName>
    </submittedName>
</protein>
<proteinExistence type="predicted"/>
<evidence type="ECO:0000259" key="1">
    <source>
        <dbReference type="PROSITE" id="PS50883"/>
    </source>
</evidence>
<dbReference type="EMBL" id="RFAQ01000055">
    <property type="protein sequence ID" value="RMC97655.1"/>
    <property type="molecule type" value="Genomic_DNA"/>
</dbReference>
<reference evidence="2 3" key="1">
    <citation type="submission" date="2018-10" db="EMBL/GenBank/DDBJ databases">
        <title>Genome-centric metagenomics revealed C2 chemical producing, CO utilizing Clostridium with novel acetogenic gene cluster.</title>
        <authorList>
            <person name="Kang H."/>
            <person name="Park B."/>
            <person name="Choi I.G."/>
            <person name="Chang I.S."/>
        </authorList>
    </citation>
    <scope>NUCLEOTIDE SEQUENCE [LARGE SCALE GENOMIC DNA]</scope>
    <source>
        <strain evidence="2 3">H21-9</strain>
    </source>
</reference>
<dbReference type="Proteomes" id="UP000277999">
    <property type="component" value="Unassembled WGS sequence"/>
</dbReference>
<sequence>MIVKNLIKLANDLNLEVVAEGMETVEQLRYLERANCRNVQGFLFGKPLNPNELTSFMKTAKFETSRVIASL</sequence>
<organism evidence="2 3">
    <name type="scientific">Clostridium autoethanogenum</name>
    <dbReference type="NCBI Taxonomy" id="84023"/>
    <lineage>
        <taxon>Bacteria</taxon>
        <taxon>Bacillati</taxon>
        <taxon>Bacillota</taxon>
        <taxon>Clostridia</taxon>
        <taxon>Eubacteriales</taxon>
        <taxon>Clostridiaceae</taxon>
        <taxon>Clostridium</taxon>
    </lineage>
</organism>
<dbReference type="SUPFAM" id="SSF141868">
    <property type="entry name" value="EAL domain-like"/>
    <property type="match status" value="1"/>
</dbReference>
<dbReference type="InterPro" id="IPR001633">
    <property type="entry name" value="EAL_dom"/>
</dbReference>
<dbReference type="Pfam" id="PF00563">
    <property type="entry name" value="EAL"/>
    <property type="match status" value="1"/>
</dbReference>
<feature type="domain" description="EAL" evidence="1">
    <location>
        <begin position="1"/>
        <end position="61"/>
    </location>
</feature>
<evidence type="ECO:0000313" key="3">
    <source>
        <dbReference type="Proteomes" id="UP000277999"/>
    </source>
</evidence>
<dbReference type="InterPro" id="IPR050706">
    <property type="entry name" value="Cyclic-di-GMP_PDE-like"/>
</dbReference>
<dbReference type="Gene3D" id="3.20.20.450">
    <property type="entry name" value="EAL domain"/>
    <property type="match status" value="1"/>
</dbReference>
<dbReference type="InterPro" id="IPR035919">
    <property type="entry name" value="EAL_sf"/>
</dbReference>
<dbReference type="AlphaFoldDB" id="A0A3M0SHE2"/>
<gene>
    <name evidence="2" type="ORF">D9O40_14545</name>
</gene>
<comment type="caution">
    <text evidence="2">The sequence shown here is derived from an EMBL/GenBank/DDBJ whole genome shotgun (WGS) entry which is preliminary data.</text>
</comment>
<dbReference type="PANTHER" id="PTHR33121">
    <property type="entry name" value="CYCLIC DI-GMP PHOSPHODIESTERASE PDEF"/>
    <property type="match status" value="1"/>
</dbReference>
<accession>A0A3M0SHE2</accession>
<dbReference type="PROSITE" id="PS50883">
    <property type="entry name" value="EAL"/>
    <property type="match status" value="1"/>
</dbReference>
<name>A0A3M0SHE2_9CLOT</name>
<evidence type="ECO:0000313" key="2">
    <source>
        <dbReference type="EMBL" id="RMC97655.1"/>
    </source>
</evidence>
<dbReference type="PANTHER" id="PTHR33121:SF70">
    <property type="entry name" value="SIGNALING PROTEIN YKOW"/>
    <property type="match status" value="1"/>
</dbReference>
<dbReference type="GO" id="GO:0071111">
    <property type="term" value="F:cyclic-guanylate-specific phosphodiesterase activity"/>
    <property type="evidence" value="ECO:0007669"/>
    <property type="project" value="InterPro"/>
</dbReference>